<dbReference type="EMBL" id="FMJC01000002">
    <property type="protein sequence ID" value="SCM71526.1"/>
    <property type="molecule type" value="Genomic_DNA"/>
</dbReference>
<name>A0A212L1Z2_9BACT</name>
<accession>A0A212L1Z2</accession>
<evidence type="ECO:0000313" key="1">
    <source>
        <dbReference type="EMBL" id="SCM71526.1"/>
    </source>
</evidence>
<reference evidence="1" key="1">
    <citation type="submission" date="2016-08" db="EMBL/GenBank/DDBJ databases">
        <authorList>
            <person name="Seilhamer J.J."/>
        </authorList>
    </citation>
    <scope>NUCLEOTIDE SEQUENCE</scope>
    <source>
        <strain evidence="1">86-1</strain>
    </source>
</reference>
<proteinExistence type="predicted"/>
<gene>
    <name evidence="1" type="ORF">KL86DES1_20029</name>
</gene>
<protein>
    <submittedName>
        <fullName evidence="1">Uncharacterized protein</fullName>
    </submittedName>
</protein>
<dbReference type="AlphaFoldDB" id="A0A212L1Z2"/>
<sequence length="47" mass="5178">MRPQCVAPQSSGDFLCFIAYRNGSYADHLAIGVGRKLRCTLSDMAWA</sequence>
<organism evidence="1">
    <name type="scientific">uncultured Desulfovibrio sp</name>
    <dbReference type="NCBI Taxonomy" id="167968"/>
    <lineage>
        <taxon>Bacteria</taxon>
        <taxon>Pseudomonadati</taxon>
        <taxon>Thermodesulfobacteriota</taxon>
        <taxon>Desulfovibrionia</taxon>
        <taxon>Desulfovibrionales</taxon>
        <taxon>Desulfovibrionaceae</taxon>
        <taxon>Desulfovibrio</taxon>
        <taxon>environmental samples</taxon>
    </lineage>
</organism>